<name>A0ABS5AC96_9PSEU</name>
<evidence type="ECO:0000256" key="1">
    <source>
        <dbReference type="SAM" id="MobiDB-lite"/>
    </source>
</evidence>
<keyword evidence="2" id="KW-1133">Transmembrane helix</keyword>
<feature type="region of interest" description="Disordered" evidence="1">
    <location>
        <begin position="222"/>
        <end position="243"/>
    </location>
</feature>
<organism evidence="3 4">
    <name type="scientific">Crossiella equi</name>
    <dbReference type="NCBI Taxonomy" id="130796"/>
    <lineage>
        <taxon>Bacteria</taxon>
        <taxon>Bacillati</taxon>
        <taxon>Actinomycetota</taxon>
        <taxon>Actinomycetes</taxon>
        <taxon>Pseudonocardiales</taxon>
        <taxon>Pseudonocardiaceae</taxon>
        <taxon>Crossiella</taxon>
    </lineage>
</organism>
<reference evidence="3 4" key="1">
    <citation type="submission" date="2021-03" db="EMBL/GenBank/DDBJ databases">
        <title>Sequencing the genomes of 1000 actinobacteria strains.</title>
        <authorList>
            <person name="Klenk H.-P."/>
        </authorList>
    </citation>
    <scope>NUCLEOTIDE SEQUENCE [LARGE SCALE GENOMIC DNA]</scope>
    <source>
        <strain evidence="3 4">DSM 44580</strain>
    </source>
</reference>
<evidence type="ECO:0008006" key="5">
    <source>
        <dbReference type="Google" id="ProtNLM"/>
    </source>
</evidence>
<dbReference type="Proteomes" id="UP001519363">
    <property type="component" value="Unassembled WGS sequence"/>
</dbReference>
<dbReference type="EMBL" id="JAGIOO010000001">
    <property type="protein sequence ID" value="MBP2473922.1"/>
    <property type="molecule type" value="Genomic_DNA"/>
</dbReference>
<feature type="region of interest" description="Disordered" evidence="1">
    <location>
        <begin position="274"/>
        <end position="314"/>
    </location>
</feature>
<dbReference type="RefSeq" id="WP_086785603.1">
    <property type="nucleotide sequence ID" value="NZ_JAGIOO010000001.1"/>
</dbReference>
<keyword evidence="4" id="KW-1185">Reference proteome</keyword>
<protein>
    <recommendedName>
        <fullName evidence="5">Type VII secretion-associated protein</fullName>
    </recommendedName>
</protein>
<sequence>MRLVRLGDDPTARVDGVEADLRAALATWGAGTELAGGIALLDCTPPGSLRPLDAVIVLPRGVIVVVGVDLPGPAMKLEAPLQGQWKVDGWPLIRDDGLLNPAVEALTAAAALTQRLQAERIEPLPVSTVVAVGPYVAQVLQPTGDLHRGVRVLHPAPTALLAAVKELSTYERPCTAEAARRLLSSVDRRTSTLTAGELVAEGFADSVSPDLASASTMLIPRFTEDGRPAPPRPPVARPRPKGKQPQWLVYGGLGLALVALVLLIAMVAQSCGTPSAQPDSSAPVASLRSEAPPESTVDGLDFVPRGSSRETDCGPRAFGQVQQWLRDNPCTALVRSLFEVNEERKAAVSVVVVSFAEAPQAERFQQLADSEQAGGVSELLREGRGWPGGPSSFAHAVTTSSRDGTRVRIVRAVWVGQDTQQTDVVLQGIAERALRLPLPG</sequence>
<keyword evidence="2" id="KW-0812">Transmembrane</keyword>
<accession>A0ABS5AC96</accession>
<proteinExistence type="predicted"/>
<keyword evidence="2" id="KW-0472">Membrane</keyword>
<evidence type="ECO:0000313" key="3">
    <source>
        <dbReference type="EMBL" id="MBP2473922.1"/>
    </source>
</evidence>
<evidence type="ECO:0000256" key="2">
    <source>
        <dbReference type="SAM" id="Phobius"/>
    </source>
</evidence>
<comment type="caution">
    <text evidence="3">The sequence shown here is derived from an EMBL/GenBank/DDBJ whole genome shotgun (WGS) entry which is preliminary data.</text>
</comment>
<evidence type="ECO:0000313" key="4">
    <source>
        <dbReference type="Proteomes" id="UP001519363"/>
    </source>
</evidence>
<gene>
    <name evidence="3" type="ORF">JOF53_002794</name>
</gene>
<feature type="transmembrane region" description="Helical" evidence="2">
    <location>
        <begin position="247"/>
        <end position="268"/>
    </location>
</feature>
<feature type="compositionally biased region" description="Pro residues" evidence="1">
    <location>
        <begin position="228"/>
        <end position="237"/>
    </location>
</feature>